<feature type="binding site" evidence="13">
    <location>
        <begin position="49"/>
        <end position="55"/>
    </location>
    <ligand>
        <name>substrate</name>
    </ligand>
</feature>
<dbReference type="GO" id="GO:0005829">
    <property type="term" value="C:cytosol"/>
    <property type="evidence" value="ECO:0007669"/>
    <property type="project" value="TreeGrafter"/>
</dbReference>
<protein>
    <recommendedName>
        <fullName evidence="5 15">Cytidine deaminase</fullName>
        <ecNumber evidence="4 15">3.5.4.5</ecNumber>
    </recommendedName>
    <alternativeName>
        <fullName evidence="9 15">Cytidine aminohydrolase</fullName>
    </alternativeName>
</protein>
<dbReference type="NCBIfam" id="TIGR01354">
    <property type="entry name" value="cyt_deam_tetra"/>
    <property type="match status" value="1"/>
</dbReference>
<dbReference type="NCBIfam" id="NF004064">
    <property type="entry name" value="PRK05578.1"/>
    <property type="match status" value="1"/>
</dbReference>
<evidence type="ECO:0000256" key="7">
    <source>
        <dbReference type="ARBA" id="ARBA00022801"/>
    </source>
</evidence>
<evidence type="ECO:0000256" key="5">
    <source>
        <dbReference type="ARBA" id="ARBA00018266"/>
    </source>
</evidence>
<evidence type="ECO:0000256" key="4">
    <source>
        <dbReference type="ARBA" id="ARBA00012783"/>
    </source>
</evidence>
<evidence type="ECO:0000256" key="15">
    <source>
        <dbReference type="RuleBase" id="RU364006"/>
    </source>
</evidence>
<dbReference type="InterPro" id="IPR006262">
    <property type="entry name" value="Cyt_deam_tetra"/>
</dbReference>
<dbReference type="Pfam" id="PF00383">
    <property type="entry name" value="dCMP_cyt_deam_1"/>
    <property type="match status" value="1"/>
</dbReference>
<dbReference type="GO" id="GO:0004126">
    <property type="term" value="F:cytidine deaminase activity"/>
    <property type="evidence" value="ECO:0007669"/>
    <property type="project" value="UniProtKB-UniRule"/>
</dbReference>
<dbReference type="GO" id="GO:0042802">
    <property type="term" value="F:identical protein binding"/>
    <property type="evidence" value="ECO:0007669"/>
    <property type="project" value="UniProtKB-ARBA"/>
</dbReference>
<dbReference type="CDD" id="cd01283">
    <property type="entry name" value="cytidine_deaminase"/>
    <property type="match status" value="1"/>
</dbReference>
<dbReference type="InterPro" id="IPR016192">
    <property type="entry name" value="APOBEC/CMP_deaminase_Zn-bd"/>
</dbReference>
<keyword evidence="7 15" id="KW-0378">Hydrolase</keyword>
<dbReference type="PANTHER" id="PTHR11644:SF2">
    <property type="entry name" value="CYTIDINE DEAMINASE"/>
    <property type="match status" value="1"/>
</dbReference>
<dbReference type="EC" id="3.5.4.5" evidence="4 15"/>
<evidence type="ECO:0000256" key="14">
    <source>
        <dbReference type="PIRSR" id="PIRSR606262-3"/>
    </source>
</evidence>
<comment type="cofactor">
    <cofactor evidence="1 14 15">
        <name>Zn(2+)</name>
        <dbReference type="ChEBI" id="CHEBI:29105"/>
    </cofactor>
</comment>
<dbReference type="Gene3D" id="3.40.140.10">
    <property type="entry name" value="Cytidine Deaminase, domain 2"/>
    <property type="match status" value="1"/>
</dbReference>
<reference evidence="17" key="1">
    <citation type="journal article" date="2021" name="Gut Microbes">
        <title>A synthetic consortium of 100 gut commensals modulates the composition and function in a colon model of the microbiome of elderly subjects.</title>
        <authorList>
            <person name="Perez M."/>
            <person name="Ntemiri A."/>
            <person name="Tan H."/>
            <person name="Harris H.M.B."/>
            <person name="Roager H.M."/>
            <person name="Ribiere C."/>
            <person name="O'Toole P.W."/>
        </authorList>
    </citation>
    <scope>NUCLEOTIDE SEQUENCE</scope>
    <source>
        <strain evidence="17">MCC335</strain>
    </source>
</reference>
<comment type="caution">
    <text evidence="17">The sequence shown here is derived from an EMBL/GenBank/DDBJ whole genome shotgun (WGS) entry which is preliminary data.</text>
</comment>
<name>A0AA41FHW0_9FIRM</name>
<evidence type="ECO:0000256" key="13">
    <source>
        <dbReference type="PIRSR" id="PIRSR606262-2"/>
    </source>
</evidence>
<dbReference type="InterPro" id="IPR002125">
    <property type="entry name" value="CMP_dCMP_dom"/>
</dbReference>
<feature type="active site" description="Proton donor" evidence="12">
    <location>
        <position position="62"/>
    </location>
</feature>
<dbReference type="GO" id="GO:0055086">
    <property type="term" value="P:nucleobase-containing small molecule metabolic process"/>
    <property type="evidence" value="ECO:0007669"/>
    <property type="project" value="UniProtKB-ARBA"/>
</dbReference>
<sequence length="148" mass="16196">MEKEITNMDKQKLIQMAVDGLGRSYAPYSHFHVSAALLCADGTVYTGNNIENAAYTPSVCAERCAIFKAVGDGRREFEAIAVCGGPDGVIEDYCPPCGVCRQVMREFCDPSSFRVLVAKTAEDYREYTLEQLLPDGFGPDHLTGSGER</sequence>
<dbReference type="PANTHER" id="PTHR11644">
    <property type="entry name" value="CYTIDINE DEAMINASE"/>
    <property type="match status" value="1"/>
</dbReference>
<accession>A0AA41FHW0</accession>
<proteinExistence type="inferred from homology"/>
<comment type="function">
    <text evidence="2 15">This enzyme scavenges exogenous and endogenous cytidine and 2'-deoxycytidine for UMP synthesis.</text>
</comment>
<evidence type="ECO:0000313" key="18">
    <source>
        <dbReference type="Proteomes" id="UP000708338"/>
    </source>
</evidence>
<dbReference type="SUPFAM" id="SSF53927">
    <property type="entry name" value="Cytidine deaminase-like"/>
    <property type="match status" value="1"/>
</dbReference>
<evidence type="ECO:0000256" key="8">
    <source>
        <dbReference type="ARBA" id="ARBA00022833"/>
    </source>
</evidence>
<dbReference type="GeneID" id="93162323"/>
<evidence type="ECO:0000256" key="9">
    <source>
        <dbReference type="ARBA" id="ARBA00032005"/>
    </source>
</evidence>
<dbReference type="FunFam" id="3.40.140.10:FF:000008">
    <property type="entry name" value="Cytidine deaminase"/>
    <property type="match status" value="1"/>
</dbReference>
<dbReference type="Proteomes" id="UP000708338">
    <property type="component" value="Unassembled WGS sequence"/>
</dbReference>
<keyword evidence="8 14" id="KW-0862">Zinc</keyword>
<keyword evidence="6 14" id="KW-0479">Metal-binding</keyword>
<evidence type="ECO:0000256" key="10">
    <source>
        <dbReference type="ARBA" id="ARBA00049252"/>
    </source>
</evidence>
<comment type="catalytic activity">
    <reaction evidence="11 15">
        <text>cytidine + H2O + H(+) = uridine + NH4(+)</text>
        <dbReference type="Rhea" id="RHEA:16069"/>
        <dbReference type="ChEBI" id="CHEBI:15377"/>
        <dbReference type="ChEBI" id="CHEBI:15378"/>
        <dbReference type="ChEBI" id="CHEBI:16704"/>
        <dbReference type="ChEBI" id="CHEBI:17562"/>
        <dbReference type="ChEBI" id="CHEBI:28938"/>
        <dbReference type="EC" id="3.5.4.5"/>
    </reaction>
</comment>
<dbReference type="InterPro" id="IPR050202">
    <property type="entry name" value="Cyt/Deoxycyt_deaminase"/>
</dbReference>
<evidence type="ECO:0000256" key="11">
    <source>
        <dbReference type="ARBA" id="ARBA00049558"/>
    </source>
</evidence>
<evidence type="ECO:0000256" key="2">
    <source>
        <dbReference type="ARBA" id="ARBA00003949"/>
    </source>
</evidence>
<dbReference type="EMBL" id="WQPS01000034">
    <property type="protein sequence ID" value="MBT9811815.1"/>
    <property type="molecule type" value="Genomic_DNA"/>
</dbReference>
<dbReference type="GO" id="GO:0008270">
    <property type="term" value="F:zinc ion binding"/>
    <property type="evidence" value="ECO:0007669"/>
    <property type="project" value="UniProtKB-UniRule"/>
</dbReference>
<dbReference type="PROSITE" id="PS51747">
    <property type="entry name" value="CYT_DCMP_DEAMINASES_2"/>
    <property type="match status" value="1"/>
</dbReference>
<organism evidence="17 18">
    <name type="scientific">Enterocloster citroniae</name>
    <dbReference type="NCBI Taxonomy" id="358743"/>
    <lineage>
        <taxon>Bacteria</taxon>
        <taxon>Bacillati</taxon>
        <taxon>Bacillota</taxon>
        <taxon>Clostridia</taxon>
        <taxon>Lachnospirales</taxon>
        <taxon>Lachnospiraceae</taxon>
        <taxon>Enterocloster</taxon>
    </lineage>
</organism>
<evidence type="ECO:0000256" key="1">
    <source>
        <dbReference type="ARBA" id="ARBA00001947"/>
    </source>
</evidence>
<comment type="catalytic activity">
    <reaction evidence="10 15">
        <text>2'-deoxycytidine + H2O + H(+) = 2'-deoxyuridine + NH4(+)</text>
        <dbReference type="Rhea" id="RHEA:13433"/>
        <dbReference type="ChEBI" id="CHEBI:15377"/>
        <dbReference type="ChEBI" id="CHEBI:15378"/>
        <dbReference type="ChEBI" id="CHEBI:15698"/>
        <dbReference type="ChEBI" id="CHEBI:16450"/>
        <dbReference type="ChEBI" id="CHEBI:28938"/>
        <dbReference type="EC" id="3.5.4.5"/>
    </reaction>
</comment>
<dbReference type="PROSITE" id="PS00903">
    <property type="entry name" value="CYT_DCMP_DEAMINASES_1"/>
    <property type="match status" value="1"/>
</dbReference>
<feature type="binding site" evidence="14">
    <location>
        <position position="100"/>
    </location>
    <ligand>
        <name>Zn(2+)</name>
        <dbReference type="ChEBI" id="CHEBI:29105"/>
        <note>catalytic</note>
    </ligand>
</feature>
<gene>
    <name evidence="17" type="primary">cdd</name>
    <name evidence="17" type="ORF">GPL26_19530</name>
</gene>
<evidence type="ECO:0000256" key="6">
    <source>
        <dbReference type="ARBA" id="ARBA00022723"/>
    </source>
</evidence>
<dbReference type="RefSeq" id="WP_082082592.1">
    <property type="nucleotide sequence ID" value="NZ_CABJDD010000002.1"/>
</dbReference>
<feature type="binding site" evidence="14">
    <location>
        <position position="97"/>
    </location>
    <ligand>
        <name>Zn(2+)</name>
        <dbReference type="ChEBI" id="CHEBI:29105"/>
        <note>catalytic</note>
    </ligand>
</feature>
<evidence type="ECO:0000259" key="16">
    <source>
        <dbReference type="PROSITE" id="PS51747"/>
    </source>
</evidence>
<evidence type="ECO:0000256" key="3">
    <source>
        <dbReference type="ARBA" id="ARBA00006576"/>
    </source>
</evidence>
<dbReference type="GO" id="GO:0072527">
    <property type="term" value="P:pyrimidine-containing compound metabolic process"/>
    <property type="evidence" value="ECO:0007669"/>
    <property type="project" value="UniProtKB-ARBA"/>
</dbReference>
<comment type="similarity">
    <text evidence="3 15">Belongs to the cytidine and deoxycytidylate deaminase family.</text>
</comment>
<feature type="domain" description="CMP/dCMP-type deaminase" evidence="16">
    <location>
        <begin position="8"/>
        <end position="140"/>
    </location>
</feature>
<feature type="binding site" evidence="14">
    <location>
        <position position="60"/>
    </location>
    <ligand>
        <name>Zn(2+)</name>
        <dbReference type="ChEBI" id="CHEBI:29105"/>
        <note>catalytic</note>
    </ligand>
</feature>
<evidence type="ECO:0000256" key="12">
    <source>
        <dbReference type="PIRSR" id="PIRSR606262-1"/>
    </source>
</evidence>
<dbReference type="AlphaFoldDB" id="A0AA41FHW0"/>
<dbReference type="InterPro" id="IPR016193">
    <property type="entry name" value="Cytidine_deaminase-like"/>
</dbReference>
<evidence type="ECO:0000313" key="17">
    <source>
        <dbReference type="EMBL" id="MBT9811815.1"/>
    </source>
</evidence>